<keyword evidence="4" id="KW-0175">Coiled coil</keyword>
<keyword evidence="5 6" id="KW-0505">Motor protein</keyword>
<dbReference type="Pfam" id="PF00225">
    <property type="entry name" value="Kinesin"/>
    <property type="match status" value="1"/>
</dbReference>
<dbReference type="CDD" id="cd00106">
    <property type="entry name" value="KISc"/>
    <property type="match status" value="1"/>
</dbReference>
<dbReference type="GO" id="GO:0005524">
    <property type="term" value="F:ATP binding"/>
    <property type="evidence" value="ECO:0007669"/>
    <property type="project" value="UniProtKB-UniRule"/>
</dbReference>
<dbReference type="AlphaFoldDB" id="A0A9W5TD69"/>
<dbReference type="Gene3D" id="3.40.850.10">
    <property type="entry name" value="Kinesin motor domain"/>
    <property type="match status" value="1"/>
</dbReference>
<evidence type="ECO:0000256" key="2">
    <source>
        <dbReference type="ARBA" id="ARBA00022741"/>
    </source>
</evidence>
<organism evidence="10 11">
    <name type="scientific">Babesia ovis</name>
    <dbReference type="NCBI Taxonomy" id="5869"/>
    <lineage>
        <taxon>Eukaryota</taxon>
        <taxon>Sar</taxon>
        <taxon>Alveolata</taxon>
        <taxon>Apicomplexa</taxon>
        <taxon>Aconoidasida</taxon>
        <taxon>Piroplasmida</taxon>
        <taxon>Babesiidae</taxon>
        <taxon>Babesia</taxon>
    </lineage>
</organism>
<evidence type="ECO:0000313" key="10">
    <source>
        <dbReference type="EMBL" id="GFE55643.1"/>
    </source>
</evidence>
<comment type="caution">
    <text evidence="10">The sequence shown here is derived from an EMBL/GenBank/DDBJ whole genome shotgun (WGS) entry which is preliminary data.</text>
</comment>
<dbReference type="GO" id="GO:0005874">
    <property type="term" value="C:microtubule"/>
    <property type="evidence" value="ECO:0007669"/>
    <property type="project" value="UniProtKB-KW"/>
</dbReference>
<keyword evidence="2 6" id="KW-0547">Nucleotide-binding</keyword>
<dbReference type="InterPro" id="IPR027640">
    <property type="entry name" value="Kinesin-like_fam"/>
</dbReference>
<dbReference type="GO" id="GO:0003777">
    <property type="term" value="F:microtubule motor activity"/>
    <property type="evidence" value="ECO:0007669"/>
    <property type="project" value="InterPro"/>
</dbReference>
<dbReference type="PROSITE" id="PS00411">
    <property type="entry name" value="KINESIN_MOTOR_1"/>
    <property type="match status" value="1"/>
</dbReference>
<accession>A0A9W5TD69</accession>
<dbReference type="Proteomes" id="UP001057455">
    <property type="component" value="Unassembled WGS sequence"/>
</dbReference>
<dbReference type="SMART" id="SM00129">
    <property type="entry name" value="KISc"/>
    <property type="match status" value="1"/>
</dbReference>
<feature type="region of interest" description="Disordered" evidence="8">
    <location>
        <begin position="219"/>
        <end position="239"/>
    </location>
</feature>
<name>A0A9W5TD69_BABOV</name>
<keyword evidence="3 6" id="KW-0067">ATP-binding</keyword>
<evidence type="ECO:0000256" key="6">
    <source>
        <dbReference type="PROSITE-ProRule" id="PRU00283"/>
    </source>
</evidence>
<feature type="compositionally biased region" description="Low complexity" evidence="8">
    <location>
        <begin position="225"/>
        <end position="239"/>
    </location>
</feature>
<evidence type="ECO:0000256" key="3">
    <source>
        <dbReference type="ARBA" id="ARBA00022840"/>
    </source>
</evidence>
<evidence type="ECO:0000313" key="11">
    <source>
        <dbReference type="Proteomes" id="UP001057455"/>
    </source>
</evidence>
<evidence type="ECO:0000256" key="4">
    <source>
        <dbReference type="ARBA" id="ARBA00023054"/>
    </source>
</evidence>
<gene>
    <name evidence="10" type="ORF">BaOVIS_030470</name>
</gene>
<comment type="similarity">
    <text evidence="6 7">Belongs to the TRAFAC class myosin-kinesin ATPase superfamily. Kinesin family.</text>
</comment>
<proteinExistence type="inferred from homology"/>
<feature type="binding site" evidence="6">
    <location>
        <begin position="419"/>
        <end position="426"/>
    </location>
    <ligand>
        <name>ATP</name>
        <dbReference type="ChEBI" id="CHEBI:30616"/>
    </ligand>
</feature>
<feature type="domain" description="Kinesin motor" evidence="9">
    <location>
        <begin position="333"/>
        <end position="649"/>
    </location>
</feature>
<dbReference type="PANTHER" id="PTHR47968:SF13">
    <property type="entry name" value="KINESIN-LIKE PROTEIN KIF19 ISOFORM X1"/>
    <property type="match status" value="1"/>
</dbReference>
<evidence type="ECO:0000256" key="8">
    <source>
        <dbReference type="SAM" id="MobiDB-lite"/>
    </source>
</evidence>
<dbReference type="InterPro" id="IPR027417">
    <property type="entry name" value="P-loop_NTPase"/>
</dbReference>
<evidence type="ECO:0000256" key="5">
    <source>
        <dbReference type="ARBA" id="ARBA00023175"/>
    </source>
</evidence>
<evidence type="ECO:0000256" key="1">
    <source>
        <dbReference type="ARBA" id="ARBA00022701"/>
    </source>
</evidence>
<keyword evidence="11" id="KW-1185">Reference proteome</keyword>
<dbReference type="EMBL" id="BLIY01000023">
    <property type="protein sequence ID" value="GFE55643.1"/>
    <property type="molecule type" value="Genomic_DNA"/>
</dbReference>
<dbReference type="PANTHER" id="PTHR47968">
    <property type="entry name" value="CENTROMERE PROTEIN E"/>
    <property type="match status" value="1"/>
</dbReference>
<dbReference type="PROSITE" id="PS50067">
    <property type="entry name" value="KINESIN_MOTOR_2"/>
    <property type="match status" value="1"/>
</dbReference>
<keyword evidence="1 7" id="KW-0493">Microtubule</keyword>
<reference evidence="10" key="1">
    <citation type="submission" date="2019-12" db="EMBL/GenBank/DDBJ databases">
        <title>Genome sequence of Babesia ovis.</title>
        <authorList>
            <person name="Yamagishi J."/>
            <person name="Sevinc F."/>
            <person name="Xuan X."/>
        </authorList>
    </citation>
    <scope>NUCLEOTIDE SEQUENCE</scope>
    <source>
        <strain evidence="10">Selcuk</strain>
    </source>
</reference>
<dbReference type="OrthoDB" id="365160at2759"/>
<dbReference type="GO" id="GO:0008017">
    <property type="term" value="F:microtubule binding"/>
    <property type="evidence" value="ECO:0007669"/>
    <property type="project" value="InterPro"/>
</dbReference>
<evidence type="ECO:0000259" key="9">
    <source>
        <dbReference type="PROSITE" id="PS50067"/>
    </source>
</evidence>
<dbReference type="PRINTS" id="PR00380">
    <property type="entry name" value="KINESINHEAVY"/>
</dbReference>
<protein>
    <recommendedName>
        <fullName evidence="7">Kinesin-like protein</fullName>
    </recommendedName>
</protein>
<evidence type="ECO:0000256" key="7">
    <source>
        <dbReference type="RuleBase" id="RU000394"/>
    </source>
</evidence>
<dbReference type="SUPFAM" id="SSF52540">
    <property type="entry name" value="P-loop containing nucleoside triphosphate hydrolases"/>
    <property type="match status" value="1"/>
</dbReference>
<dbReference type="InterPro" id="IPR001752">
    <property type="entry name" value="Kinesin_motor_dom"/>
</dbReference>
<dbReference type="InterPro" id="IPR019821">
    <property type="entry name" value="Kinesin_motor_CS"/>
</dbReference>
<dbReference type="GO" id="GO:0007018">
    <property type="term" value="P:microtubule-based movement"/>
    <property type="evidence" value="ECO:0007669"/>
    <property type="project" value="InterPro"/>
</dbReference>
<dbReference type="InterPro" id="IPR036961">
    <property type="entry name" value="Kinesin_motor_dom_sf"/>
</dbReference>
<sequence>MAGGNPPAMSVDASNMLVAEGVSPEKRSRDFGSPTRHRGRLAFRLLSPQRQKVVKRDSSRSLWTPDRGNIDGVPYTNRSAVITDMTKSARITDNGNTAFITEMTKTPVMTSTWTPNGKSTNLGATHLELLKDLEVNLRSNDGLGKDTNSDVVISDDEMVPSLLSTPGKNVMDPVSTPTKTFNIYDSLDSMDEMVSRLPSPITSISVEGSATVMSLGVDNSTTKGSTTNSIHTNSTHDSNTVRIPASTTTNTSTPSTTITNTTTLTTGPGKVHTDNGTGINLGDISVGEVLMQYYTPDRRRDAIDTGSPWRLPSSVDSLSPWRLPSSVDTGHSNMKVVVRVRPIDTGVIPAIKIVDNVVELHKPGNSKSVLGSQKPKVYRYAFDGVFDAGATQEQVFEATSKELVSKAFEGINGTVFAYGCTSAGKTYTIVGDDRVDGIVQMTLHHMYQYKQDVPETLMTFSFMEVYNESVFDLLAPVQKPLDIQENNGKVKVALLTSAPVDDLETALGLLAKGIKARKRALTDANRHSSRSHAIIQIGVQTGAKKARITFVDLAGSERSGTTEVNGERAKESGYINQSLLALANCISALSDGSSSRIKVKYRDSKLTLILKNVLFSNAAVVMIAAIHPGTQFIHETNNSLMYARRAKDIRVAYDLEDCTPCSYDYEAALKEAYNTLVLVGQALSDETRHTVEESLKTKSYLGYQFLLNLLNARLALPDNRL</sequence>